<dbReference type="KEGG" id="lpav:PLANPX_1752"/>
<dbReference type="Gene3D" id="3.40.1620.10">
    <property type="entry name" value="YefM-like domain"/>
    <property type="match status" value="1"/>
</dbReference>
<dbReference type="RefSeq" id="WP_152098157.1">
    <property type="nucleotide sequence ID" value="NZ_AP021861.1"/>
</dbReference>
<gene>
    <name evidence="2" type="ORF">PLANPX_1752</name>
</gene>
<evidence type="ECO:0000256" key="1">
    <source>
        <dbReference type="ARBA" id="ARBA00009981"/>
    </source>
</evidence>
<name>A0A5K7X6D7_9BACT</name>
<protein>
    <recommendedName>
        <fullName evidence="4">Antitoxin</fullName>
    </recommendedName>
</protein>
<dbReference type="InterPro" id="IPR036165">
    <property type="entry name" value="YefM-like_sf"/>
</dbReference>
<dbReference type="Proteomes" id="UP000326837">
    <property type="component" value="Chromosome"/>
</dbReference>
<evidence type="ECO:0000313" key="3">
    <source>
        <dbReference type="Proteomes" id="UP000326837"/>
    </source>
</evidence>
<evidence type="ECO:0008006" key="4">
    <source>
        <dbReference type="Google" id="ProtNLM"/>
    </source>
</evidence>
<sequence length="75" mass="8019">MTTLSIEQIASQLPGLITQLAPGDEIVVTADGKPVAKVTPVAAEEKPKRRLGSAKGILTIVSEDDDHLQDFAEYM</sequence>
<organism evidence="2 3">
    <name type="scientific">Lacipirellula parvula</name>
    <dbReference type="NCBI Taxonomy" id="2650471"/>
    <lineage>
        <taxon>Bacteria</taxon>
        <taxon>Pseudomonadati</taxon>
        <taxon>Planctomycetota</taxon>
        <taxon>Planctomycetia</taxon>
        <taxon>Pirellulales</taxon>
        <taxon>Lacipirellulaceae</taxon>
        <taxon>Lacipirellula</taxon>
    </lineage>
</organism>
<reference evidence="3" key="1">
    <citation type="submission" date="2019-10" db="EMBL/GenBank/DDBJ databases">
        <title>Lacipirellula parvula gen. nov., sp. nov., representing a lineage of planctomycetes widespread in freshwater anoxic habitats, and description of the family Lacipirellulaceae.</title>
        <authorList>
            <person name="Dedysh S.N."/>
            <person name="Kulichevskaya I.S."/>
            <person name="Beletsky A.V."/>
            <person name="Rakitin A.L."/>
            <person name="Mardanov A.V."/>
            <person name="Ivanova A.A."/>
            <person name="Saltykova V.X."/>
            <person name="Rijpstra W.I.C."/>
            <person name="Sinninghe Damste J.S."/>
            <person name="Ravin N.V."/>
        </authorList>
    </citation>
    <scope>NUCLEOTIDE SEQUENCE [LARGE SCALE GENOMIC DNA]</scope>
    <source>
        <strain evidence="3">PX69</strain>
    </source>
</reference>
<dbReference type="EMBL" id="AP021861">
    <property type="protein sequence ID" value="BBO32140.1"/>
    <property type="molecule type" value="Genomic_DNA"/>
</dbReference>
<comment type="similarity">
    <text evidence="1">Belongs to the phD/YefM antitoxin family.</text>
</comment>
<proteinExistence type="inferred from homology"/>
<dbReference type="AlphaFoldDB" id="A0A5K7X6D7"/>
<accession>A0A5K7X6D7</accession>
<dbReference type="SUPFAM" id="SSF143120">
    <property type="entry name" value="YefM-like"/>
    <property type="match status" value="1"/>
</dbReference>
<keyword evidence="3" id="KW-1185">Reference proteome</keyword>
<evidence type="ECO:0000313" key="2">
    <source>
        <dbReference type="EMBL" id="BBO32140.1"/>
    </source>
</evidence>